<evidence type="ECO:0000313" key="3">
    <source>
        <dbReference type="Proteomes" id="UP000598032"/>
    </source>
</evidence>
<dbReference type="Proteomes" id="UP000598032">
    <property type="component" value="Unassembled WGS sequence"/>
</dbReference>
<organism evidence="2 3">
    <name type="scientific">Paraburkholderia metrosideri</name>
    <dbReference type="NCBI Taxonomy" id="580937"/>
    <lineage>
        <taxon>Bacteria</taxon>
        <taxon>Pseudomonadati</taxon>
        <taxon>Pseudomonadota</taxon>
        <taxon>Betaproteobacteria</taxon>
        <taxon>Burkholderiales</taxon>
        <taxon>Burkholderiaceae</taxon>
        <taxon>Paraburkholderia</taxon>
    </lineage>
</organism>
<dbReference type="EMBL" id="CAJHCP010000002">
    <property type="protein sequence ID" value="CAD6517070.1"/>
    <property type="molecule type" value="Genomic_DNA"/>
</dbReference>
<reference evidence="2 3" key="1">
    <citation type="submission" date="2020-10" db="EMBL/GenBank/DDBJ databases">
        <authorList>
            <person name="Peeters C."/>
        </authorList>
    </citation>
    <scope>NUCLEOTIDE SEQUENCE [LARGE SCALE GENOMIC DNA]</scope>
    <source>
        <strain evidence="2 3">LMG 28140</strain>
    </source>
</reference>
<evidence type="ECO:0000313" key="2">
    <source>
        <dbReference type="EMBL" id="CAD6517070.1"/>
    </source>
</evidence>
<evidence type="ECO:0000256" key="1">
    <source>
        <dbReference type="SAM" id="MobiDB-lite"/>
    </source>
</evidence>
<protein>
    <submittedName>
        <fullName evidence="2">Uncharacterized protein</fullName>
    </submittedName>
</protein>
<keyword evidence="3" id="KW-1185">Reference proteome</keyword>
<proteinExistence type="predicted"/>
<accession>A0ABN7HG63</accession>
<feature type="region of interest" description="Disordered" evidence="1">
    <location>
        <begin position="91"/>
        <end position="166"/>
    </location>
</feature>
<gene>
    <name evidence="2" type="ORF">LMG28140_00884</name>
</gene>
<sequence length="166" mass="17750">MPNRSNSTLFLIVERAIVSLYDGGVLSPAVLERVMGAFAEDGVDWQTDTSLRSVDGRSLHEIVVSTMMPATPQESVTESFLAVVAHLTDGGAPHGIARKDAQTQKSQRAARKKPPPADDAADSDELLAQLSGSATPAARRRTNTEKRPRVTAGFNPFGSATPPRKK</sequence>
<comment type="caution">
    <text evidence="2">The sequence shown here is derived from an EMBL/GenBank/DDBJ whole genome shotgun (WGS) entry which is preliminary data.</text>
</comment>
<name>A0ABN7HG63_9BURK</name>
<dbReference type="RefSeq" id="WP_201641076.1">
    <property type="nucleotide sequence ID" value="NZ_CAJHCP010000002.1"/>
</dbReference>